<feature type="region of interest" description="Disordered" evidence="1">
    <location>
        <begin position="1"/>
        <end position="30"/>
    </location>
</feature>
<accession>A0A4R3JXJ1</accession>
<sequence length="164" mass="17825">MAEDKLEPAEPAAGGEAAEAKAPEVKTPTAPVREEVAFHKPAAPERRTQARYLVHWRAALVNPVDGNVRYLGKTDNISLSGAAIISDANVPAKQDYHVYLEIPQPNGKSPLILELIGRVVYSNLANNSFRVGVSFKQYHGDAEKVLQAIIKSGKLKQVFDPDSV</sequence>
<dbReference type="InterPro" id="IPR009875">
    <property type="entry name" value="PilZ_domain"/>
</dbReference>
<dbReference type="GO" id="GO:0035438">
    <property type="term" value="F:cyclic-di-GMP binding"/>
    <property type="evidence" value="ECO:0007669"/>
    <property type="project" value="InterPro"/>
</dbReference>
<dbReference type="SUPFAM" id="SSF141371">
    <property type="entry name" value="PilZ domain-like"/>
    <property type="match status" value="1"/>
</dbReference>
<evidence type="ECO:0000313" key="4">
    <source>
        <dbReference type="Proteomes" id="UP000295135"/>
    </source>
</evidence>
<dbReference type="RefSeq" id="WP_232019226.1">
    <property type="nucleotide sequence ID" value="NZ_AP018721.1"/>
</dbReference>
<keyword evidence="4" id="KW-1185">Reference proteome</keyword>
<dbReference type="Proteomes" id="UP000295135">
    <property type="component" value="Unassembled WGS sequence"/>
</dbReference>
<proteinExistence type="predicted"/>
<dbReference type="AlphaFoldDB" id="A0A4R3JXJ1"/>
<evidence type="ECO:0000259" key="2">
    <source>
        <dbReference type="Pfam" id="PF07238"/>
    </source>
</evidence>
<dbReference type="Pfam" id="PF07238">
    <property type="entry name" value="PilZ"/>
    <property type="match status" value="1"/>
</dbReference>
<reference evidence="3 4" key="1">
    <citation type="submission" date="2019-03" db="EMBL/GenBank/DDBJ databases">
        <title>Genomic Encyclopedia of Type Strains, Phase IV (KMG-IV): sequencing the most valuable type-strain genomes for metagenomic binning, comparative biology and taxonomic classification.</title>
        <authorList>
            <person name="Goeker M."/>
        </authorList>
    </citation>
    <scope>NUCLEOTIDE SEQUENCE [LARGE SCALE GENOMIC DNA]</scope>
    <source>
        <strain evidence="3 4">DSM 103923</strain>
    </source>
</reference>
<gene>
    <name evidence="3" type="ORF">EDC61_103167</name>
</gene>
<dbReference type="Gene3D" id="2.40.10.220">
    <property type="entry name" value="predicted glycosyltransferase like domains"/>
    <property type="match status" value="1"/>
</dbReference>
<protein>
    <submittedName>
        <fullName evidence="3">PilZ domain-containing protein</fullName>
    </submittedName>
</protein>
<comment type="caution">
    <text evidence="3">The sequence shown here is derived from an EMBL/GenBank/DDBJ whole genome shotgun (WGS) entry which is preliminary data.</text>
</comment>
<feature type="domain" description="PilZ" evidence="2">
    <location>
        <begin position="45"/>
        <end position="150"/>
    </location>
</feature>
<name>A0A4R3JXJ1_9PROT</name>
<organism evidence="3 4">
    <name type="scientific">Sulfuritortus calidifontis</name>
    <dbReference type="NCBI Taxonomy" id="1914471"/>
    <lineage>
        <taxon>Bacteria</taxon>
        <taxon>Pseudomonadati</taxon>
        <taxon>Pseudomonadota</taxon>
        <taxon>Betaproteobacteria</taxon>
        <taxon>Nitrosomonadales</taxon>
        <taxon>Thiobacillaceae</taxon>
        <taxon>Sulfuritortus</taxon>
    </lineage>
</organism>
<dbReference type="EMBL" id="SLZY01000003">
    <property type="protein sequence ID" value="TCS73044.1"/>
    <property type="molecule type" value="Genomic_DNA"/>
</dbReference>
<evidence type="ECO:0000313" key="3">
    <source>
        <dbReference type="EMBL" id="TCS73044.1"/>
    </source>
</evidence>
<evidence type="ECO:0000256" key="1">
    <source>
        <dbReference type="SAM" id="MobiDB-lite"/>
    </source>
</evidence>